<protein>
    <submittedName>
        <fullName evidence="1">Uncharacterized protein</fullName>
    </submittedName>
</protein>
<gene>
    <name evidence="1" type="ORF">SDC9_162634</name>
</gene>
<name>A0A645FT83_9ZZZZ</name>
<organism evidence="1">
    <name type="scientific">bioreactor metagenome</name>
    <dbReference type="NCBI Taxonomy" id="1076179"/>
    <lineage>
        <taxon>unclassified sequences</taxon>
        <taxon>metagenomes</taxon>
        <taxon>ecological metagenomes</taxon>
    </lineage>
</organism>
<reference evidence="1" key="1">
    <citation type="submission" date="2019-08" db="EMBL/GenBank/DDBJ databases">
        <authorList>
            <person name="Kucharzyk K."/>
            <person name="Murdoch R.W."/>
            <person name="Higgins S."/>
            <person name="Loffler F."/>
        </authorList>
    </citation>
    <scope>NUCLEOTIDE SEQUENCE</scope>
</reference>
<accession>A0A645FT83</accession>
<dbReference type="EMBL" id="VSSQ01062032">
    <property type="protein sequence ID" value="MPN15304.1"/>
    <property type="molecule type" value="Genomic_DNA"/>
</dbReference>
<sequence>MDISYHLAEGEVIKTDGKTLYLVKKKSIEDISGSIAAQGLTIVSVTDEKGVQGEIPKRKMNSIEEYK</sequence>
<evidence type="ECO:0000313" key="1">
    <source>
        <dbReference type="EMBL" id="MPN15304.1"/>
    </source>
</evidence>
<dbReference type="AlphaFoldDB" id="A0A645FT83"/>
<proteinExistence type="predicted"/>
<comment type="caution">
    <text evidence="1">The sequence shown here is derived from an EMBL/GenBank/DDBJ whole genome shotgun (WGS) entry which is preliminary data.</text>
</comment>